<dbReference type="AlphaFoldDB" id="A0A8B9AH14"/>
<dbReference type="InterPro" id="IPR036047">
    <property type="entry name" value="F-box-like_dom_sf"/>
</dbReference>
<feature type="domain" description="F-box" evidence="1">
    <location>
        <begin position="10"/>
        <end position="49"/>
    </location>
</feature>
<accession>A0A8B9AH14</accession>
<reference evidence="2" key="1">
    <citation type="journal article" date="2019" name="Nat. Commun.">
        <title>Genome-wide association mapping of date palm fruit traits.</title>
        <authorList>
            <person name="Hazzouri K.M."/>
            <person name="Gros-Balthazard M."/>
            <person name="Flowers J.M."/>
            <person name="Copetti D."/>
            <person name="Lemansour A."/>
            <person name="Lebrun M."/>
            <person name="Masmoudi K."/>
            <person name="Ferrand S."/>
            <person name="Dhar M.I."/>
            <person name="Fresquez Z.A."/>
            <person name="Rosas U."/>
            <person name="Zhang J."/>
            <person name="Talag J."/>
            <person name="Lee S."/>
            <person name="Kudrna D."/>
            <person name="Powell R.F."/>
            <person name="Leitch I.J."/>
            <person name="Krueger R.R."/>
            <person name="Wing R.A."/>
            <person name="Amiri K.M.A."/>
            <person name="Purugganan M.D."/>
        </authorList>
    </citation>
    <scope>NUCLEOTIDE SEQUENCE [LARGE SCALE GENOMIC DNA]</scope>
    <source>
        <strain evidence="2">cv. Khalas</strain>
    </source>
</reference>
<dbReference type="SUPFAM" id="SSF81383">
    <property type="entry name" value="F-box domain"/>
    <property type="match status" value="1"/>
</dbReference>
<dbReference type="PANTHER" id="PTHR47149:SF1">
    <property type="entry name" value="F-BOX PROTEIN RMF"/>
    <property type="match status" value="1"/>
</dbReference>
<gene>
    <name evidence="3" type="primary">LOC103703047</name>
</gene>
<dbReference type="KEGG" id="pda:103703047"/>
<evidence type="ECO:0000313" key="2">
    <source>
        <dbReference type="Proteomes" id="UP000228380"/>
    </source>
</evidence>
<feature type="non-terminal residue" evidence="3">
    <location>
        <position position="1"/>
    </location>
</feature>
<organism evidence="2 3">
    <name type="scientific">Phoenix dactylifera</name>
    <name type="common">Date palm</name>
    <dbReference type="NCBI Taxonomy" id="42345"/>
    <lineage>
        <taxon>Eukaryota</taxon>
        <taxon>Viridiplantae</taxon>
        <taxon>Streptophyta</taxon>
        <taxon>Embryophyta</taxon>
        <taxon>Tracheophyta</taxon>
        <taxon>Spermatophyta</taxon>
        <taxon>Magnoliopsida</taxon>
        <taxon>Liliopsida</taxon>
        <taxon>Arecaceae</taxon>
        <taxon>Coryphoideae</taxon>
        <taxon>Phoeniceae</taxon>
        <taxon>Phoenix</taxon>
    </lineage>
</organism>
<dbReference type="InterPro" id="IPR001810">
    <property type="entry name" value="F-box_dom"/>
</dbReference>
<name>A0A8B9AH14_PHODC</name>
<dbReference type="Pfam" id="PF12937">
    <property type="entry name" value="F-box-like"/>
    <property type="match status" value="1"/>
</dbReference>
<reference evidence="3" key="2">
    <citation type="submission" date="2025-08" db="UniProtKB">
        <authorList>
            <consortium name="RefSeq"/>
        </authorList>
    </citation>
    <scope>IDENTIFICATION</scope>
    <source>
        <tissue evidence="3">Young leaves</tissue>
    </source>
</reference>
<dbReference type="PANTHER" id="PTHR47149">
    <property type="entry name" value="F-BOX PROTEIN RMF"/>
    <property type="match status" value="1"/>
</dbReference>
<keyword evidence="2" id="KW-1185">Reference proteome</keyword>
<dbReference type="GeneID" id="103703047"/>
<proteinExistence type="predicted"/>
<protein>
    <submittedName>
        <fullName evidence="3">Probable F-box protein At3g61730</fullName>
    </submittedName>
</protein>
<dbReference type="Proteomes" id="UP000228380">
    <property type="component" value="Chromosome 8"/>
</dbReference>
<evidence type="ECO:0000313" key="3">
    <source>
        <dbReference type="RefSeq" id="XP_038985615.1"/>
    </source>
</evidence>
<sequence length="279" mass="31918">EKNKRYEADIWTEVAKYLDGKDLARLGMTNRWFHRLIMEDSIWKYACLRDLQVPPPRHVSFTWKQLYKSAFDGSHAYCFRQQEKHIDWMRIGGFVLETPSVLLTEKLVLPKKLPKPEGNPERTIQTSGTCVLTNVRTGIWLADLQLVRCPVCNLNTCEGTMQVLDARHVELFLEEGYRNGSWEYEDIGIHRIEKPSDTATGGIFEIKYLTSPCTAGVLDVKSWIGQPSDWQPKARLCLHAVAVNTNLQPNEGLQVKFQAMRSRGADGEVVSIRISQQLI</sequence>
<dbReference type="GO" id="GO:0005634">
    <property type="term" value="C:nucleus"/>
    <property type="evidence" value="ECO:0007669"/>
    <property type="project" value="TreeGrafter"/>
</dbReference>
<dbReference type="OrthoDB" id="8062037at2759"/>
<evidence type="ECO:0000259" key="1">
    <source>
        <dbReference type="Pfam" id="PF12937"/>
    </source>
</evidence>
<dbReference type="GO" id="GO:0061458">
    <property type="term" value="P:reproductive system development"/>
    <property type="evidence" value="ECO:0007669"/>
    <property type="project" value="TreeGrafter"/>
</dbReference>
<dbReference type="Gene3D" id="1.20.1280.50">
    <property type="match status" value="1"/>
</dbReference>
<dbReference type="RefSeq" id="XP_038985615.1">
    <property type="nucleotide sequence ID" value="XM_039129687.1"/>
</dbReference>